<organism evidence="2 3">
    <name type="scientific">Kipferlia bialata</name>
    <dbReference type="NCBI Taxonomy" id="797122"/>
    <lineage>
        <taxon>Eukaryota</taxon>
        <taxon>Metamonada</taxon>
        <taxon>Carpediemonas-like organisms</taxon>
        <taxon>Kipferlia</taxon>
    </lineage>
</organism>
<dbReference type="AlphaFoldDB" id="A0A9K3D6L1"/>
<feature type="compositionally biased region" description="Polar residues" evidence="1">
    <location>
        <begin position="164"/>
        <end position="175"/>
    </location>
</feature>
<proteinExistence type="predicted"/>
<keyword evidence="3" id="KW-1185">Reference proteome</keyword>
<sequence>MSGPLETGIEDDLCDVDFEVSVSSSKRDNGQQQEQSLSDLCGFLASDVFVSEMTVNPFLQSSQAQSPSTSQPLEEHTPGLPPRPATPTNDRRARHNAALSRVMTPMLMPQPRTLSARPSARGLDLATFNTPGPHMSVTPKAGTDGETVQVTSEGEVAMSPPSPSESSNTLSTHSAGSPPPPQPIALERKGLSHKRHAQLLPRG</sequence>
<dbReference type="EMBL" id="BDIP01003897">
    <property type="protein sequence ID" value="GIQ88253.1"/>
    <property type="molecule type" value="Genomic_DNA"/>
</dbReference>
<gene>
    <name evidence="2" type="ORF">KIPB_010459</name>
</gene>
<name>A0A9K3D6L1_9EUKA</name>
<evidence type="ECO:0000256" key="1">
    <source>
        <dbReference type="SAM" id="MobiDB-lite"/>
    </source>
</evidence>
<dbReference type="Proteomes" id="UP000265618">
    <property type="component" value="Unassembled WGS sequence"/>
</dbReference>
<reference evidence="2 3" key="1">
    <citation type="journal article" date="2018" name="PLoS ONE">
        <title>The draft genome of Kipferlia bialata reveals reductive genome evolution in fornicate parasites.</title>
        <authorList>
            <person name="Tanifuji G."/>
            <person name="Takabayashi S."/>
            <person name="Kume K."/>
            <person name="Takagi M."/>
            <person name="Nakayama T."/>
            <person name="Kamikawa R."/>
            <person name="Inagaki Y."/>
            <person name="Hashimoto T."/>
        </authorList>
    </citation>
    <scope>NUCLEOTIDE SEQUENCE [LARGE SCALE GENOMIC DNA]</scope>
    <source>
        <strain evidence="2">NY0173</strain>
    </source>
</reference>
<comment type="caution">
    <text evidence="2">The sequence shown here is derived from an EMBL/GenBank/DDBJ whole genome shotgun (WGS) entry which is preliminary data.</text>
</comment>
<feature type="compositionally biased region" description="Low complexity" evidence="1">
    <location>
        <begin position="60"/>
        <end position="72"/>
    </location>
</feature>
<accession>A0A9K3D6L1</accession>
<feature type="region of interest" description="Disordered" evidence="1">
    <location>
        <begin position="59"/>
        <end position="203"/>
    </location>
</feature>
<evidence type="ECO:0000313" key="2">
    <source>
        <dbReference type="EMBL" id="GIQ88253.1"/>
    </source>
</evidence>
<evidence type="ECO:0000313" key="3">
    <source>
        <dbReference type="Proteomes" id="UP000265618"/>
    </source>
</evidence>
<feature type="non-terminal residue" evidence="2">
    <location>
        <position position="1"/>
    </location>
</feature>
<protein>
    <submittedName>
        <fullName evidence="2">Uncharacterized protein</fullName>
    </submittedName>
</protein>